<dbReference type="SMART" id="SM00746">
    <property type="entry name" value="TRASH"/>
    <property type="match status" value="1"/>
</dbReference>
<keyword evidence="2" id="KW-0238">DNA-binding</keyword>
<protein>
    <submittedName>
        <fullName evidence="5">Winged helix-turn-helix transcriptional regulator</fullName>
    </submittedName>
</protein>
<reference evidence="5 6" key="1">
    <citation type="journal article" date="2019" name="Int. J. Syst. Evol. Microbiol.">
        <title>The Global Catalogue of Microorganisms (GCM) 10K type strain sequencing project: providing services to taxonomists for standard genome sequencing and annotation.</title>
        <authorList>
            <consortium name="The Broad Institute Genomics Platform"/>
            <consortium name="The Broad Institute Genome Sequencing Center for Infectious Disease"/>
            <person name="Wu L."/>
            <person name="Ma J."/>
        </authorList>
    </citation>
    <scope>NUCLEOTIDE SEQUENCE [LARGE SCALE GENOMIC DNA]</scope>
    <source>
        <strain evidence="5 6">XZYJT29</strain>
    </source>
</reference>
<accession>A0ABD5Y2Q4</accession>
<dbReference type="Proteomes" id="UP001596432">
    <property type="component" value="Unassembled WGS sequence"/>
</dbReference>
<dbReference type="InterPro" id="IPR019888">
    <property type="entry name" value="Tscrpt_reg_AsnC-like"/>
</dbReference>
<evidence type="ECO:0000259" key="4">
    <source>
        <dbReference type="PROSITE" id="PS50956"/>
    </source>
</evidence>
<comment type="caution">
    <text evidence="5">The sequence shown here is derived from an EMBL/GenBank/DDBJ whole genome shotgun (WGS) entry which is preliminary data.</text>
</comment>
<evidence type="ECO:0000256" key="2">
    <source>
        <dbReference type="ARBA" id="ARBA00023125"/>
    </source>
</evidence>
<dbReference type="EMBL" id="JBHTAS010000001">
    <property type="protein sequence ID" value="MFC7139961.1"/>
    <property type="molecule type" value="Genomic_DNA"/>
</dbReference>
<dbReference type="SUPFAM" id="SSF46785">
    <property type="entry name" value="Winged helix' DNA-binding domain"/>
    <property type="match status" value="1"/>
</dbReference>
<dbReference type="InterPro" id="IPR036390">
    <property type="entry name" value="WH_DNA-bd_sf"/>
</dbReference>
<dbReference type="PRINTS" id="PR00033">
    <property type="entry name" value="HTHASNC"/>
</dbReference>
<dbReference type="Pfam" id="PF24273">
    <property type="entry name" value="TRASH_HVO_1752_C"/>
    <property type="match status" value="1"/>
</dbReference>
<dbReference type="GeneID" id="78820232"/>
<evidence type="ECO:0000256" key="3">
    <source>
        <dbReference type="ARBA" id="ARBA00023163"/>
    </source>
</evidence>
<gene>
    <name evidence="5" type="ORF">ACFQMA_08955</name>
</gene>
<dbReference type="InterPro" id="IPR056526">
    <property type="entry name" value="TRASH_HVO_1752"/>
</dbReference>
<dbReference type="InterPro" id="IPR011991">
    <property type="entry name" value="ArsR-like_HTH"/>
</dbReference>
<dbReference type="PROSITE" id="PS50956">
    <property type="entry name" value="HTH_ASNC_2"/>
    <property type="match status" value="1"/>
</dbReference>
<sequence>MVELDDTDAEILRLLLADSRRSYTEIGERVGLSAPTVSNRVSQLEELGVIQGFTLDIDRSMLRTGDAVLIEIRTALGETDPVVESLTDVDAVECIFQAFEPRITVHAFMDDRELERLFSETLDEDRIESYEIQKISHSVRNPRIDQADLAIECVQCGKPITGDGVSVTVEERRYYLCCSSCESMFKEEYETLQAAAEEA</sequence>
<feature type="domain" description="HTH asnC-type" evidence="4">
    <location>
        <begin position="4"/>
        <end position="79"/>
    </location>
</feature>
<dbReference type="CDD" id="cd00090">
    <property type="entry name" value="HTH_ARSR"/>
    <property type="match status" value="1"/>
</dbReference>
<dbReference type="GO" id="GO:0003677">
    <property type="term" value="F:DNA binding"/>
    <property type="evidence" value="ECO:0007669"/>
    <property type="project" value="UniProtKB-KW"/>
</dbReference>
<dbReference type="PROSITE" id="PS00519">
    <property type="entry name" value="HTH_ASNC_1"/>
    <property type="match status" value="1"/>
</dbReference>
<dbReference type="InterPro" id="IPR000485">
    <property type="entry name" value="AsnC-type_HTH_dom"/>
</dbReference>
<dbReference type="Gene3D" id="1.10.10.10">
    <property type="entry name" value="Winged helix-like DNA-binding domain superfamily/Winged helix DNA-binding domain"/>
    <property type="match status" value="1"/>
</dbReference>
<keyword evidence="3" id="KW-0804">Transcription</keyword>
<keyword evidence="1" id="KW-0805">Transcription regulation</keyword>
<dbReference type="PANTHER" id="PTHR30154">
    <property type="entry name" value="LEUCINE-RESPONSIVE REGULATORY PROTEIN"/>
    <property type="match status" value="1"/>
</dbReference>
<proteinExistence type="predicted"/>
<dbReference type="SMART" id="SM00344">
    <property type="entry name" value="HTH_ASNC"/>
    <property type="match status" value="1"/>
</dbReference>
<organism evidence="5 6">
    <name type="scientific">Halosimplex aquaticum</name>
    <dbReference type="NCBI Taxonomy" id="3026162"/>
    <lineage>
        <taxon>Archaea</taxon>
        <taxon>Methanobacteriati</taxon>
        <taxon>Methanobacteriota</taxon>
        <taxon>Stenosarchaea group</taxon>
        <taxon>Halobacteria</taxon>
        <taxon>Halobacteriales</taxon>
        <taxon>Haloarculaceae</taxon>
        <taxon>Halosimplex</taxon>
    </lineage>
</organism>
<dbReference type="InterPro" id="IPR019885">
    <property type="entry name" value="Tscrpt_reg_HTH_AsnC-type_CS"/>
</dbReference>
<dbReference type="InterPro" id="IPR036388">
    <property type="entry name" value="WH-like_DNA-bd_sf"/>
</dbReference>
<evidence type="ECO:0000313" key="6">
    <source>
        <dbReference type="Proteomes" id="UP001596432"/>
    </source>
</evidence>
<dbReference type="PANTHER" id="PTHR30154:SF34">
    <property type="entry name" value="TRANSCRIPTIONAL REGULATOR AZLB"/>
    <property type="match status" value="1"/>
</dbReference>
<evidence type="ECO:0000313" key="5">
    <source>
        <dbReference type="EMBL" id="MFC7139961.1"/>
    </source>
</evidence>
<dbReference type="RefSeq" id="WP_274325529.1">
    <property type="nucleotide sequence ID" value="NZ_CP118158.1"/>
</dbReference>
<keyword evidence="6" id="KW-1185">Reference proteome</keyword>
<dbReference type="AlphaFoldDB" id="A0ABD5Y2Q4"/>
<dbReference type="InterPro" id="IPR011017">
    <property type="entry name" value="TRASH_dom"/>
</dbReference>
<dbReference type="Pfam" id="PF13404">
    <property type="entry name" value="HTH_AsnC-type"/>
    <property type="match status" value="1"/>
</dbReference>
<name>A0ABD5Y2Q4_9EURY</name>
<evidence type="ECO:0000256" key="1">
    <source>
        <dbReference type="ARBA" id="ARBA00023015"/>
    </source>
</evidence>